<feature type="compositionally biased region" description="Acidic residues" evidence="1">
    <location>
        <begin position="47"/>
        <end position="69"/>
    </location>
</feature>
<dbReference type="InterPro" id="IPR046757">
    <property type="entry name" value="YL1_N"/>
</dbReference>
<evidence type="ECO:0000256" key="1">
    <source>
        <dbReference type="SAM" id="MobiDB-lite"/>
    </source>
</evidence>
<gene>
    <name evidence="3" type="ORF">HPBE_LOCUS12656</name>
</gene>
<dbReference type="Pfam" id="PF05764">
    <property type="entry name" value="YL1"/>
    <property type="match status" value="1"/>
</dbReference>
<dbReference type="Proteomes" id="UP000050761">
    <property type="component" value="Unassembled WGS sequence"/>
</dbReference>
<reference evidence="3 4" key="1">
    <citation type="submission" date="2018-11" db="EMBL/GenBank/DDBJ databases">
        <authorList>
            <consortium name="Pathogen Informatics"/>
        </authorList>
    </citation>
    <scope>NUCLEOTIDE SEQUENCE [LARGE SCALE GENOMIC DNA]</scope>
</reference>
<evidence type="ECO:0000313" key="4">
    <source>
        <dbReference type="Proteomes" id="UP000050761"/>
    </source>
</evidence>
<dbReference type="AlphaFoldDB" id="A0A183FW72"/>
<feature type="compositionally biased region" description="Basic and acidic residues" evidence="1">
    <location>
        <begin position="120"/>
        <end position="136"/>
    </location>
</feature>
<evidence type="ECO:0000259" key="2">
    <source>
        <dbReference type="Pfam" id="PF05764"/>
    </source>
</evidence>
<reference evidence="5" key="2">
    <citation type="submission" date="2019-09" db="UniProtKB">
        <authorList>
            <consortium name="WormBaseParasite"/>
        </authorList>
    </citation>
    <scope>IDENTIFICATION</scope>
</reference>
<dbReference type="PANTHER" id="PTHR13275">
    <property type="entry name" value="YL-1 PROTEIN TRANSCRIPTION FACTOR-LIKE 1"/>
    <property type="match status" value="1"/>
</dbReference>
<feature type="compositionally biased region" description="Basic residues" evidence="1">
    <location>
        <begin position="73"/>
        <end position="85"/>
    </location>
</feature>
<protein>
    <submittedName>
        <fullName evidence="5">YL1 domain-containing protein</fullName>
    </submittedName>
</protein>
<accession>A0A183FW72</accession>
<evidence type="ECO:0000313" key="3">
    <source>
        <dbReference type="EMBL" id="VDO93074.1"/>
    </source>
</evidence>
<dbReference type="WBParaSite" id="HPBE_0001265501-mRNA-1">
    <property type="protein sequence ID" value="HPBE_0001265501-mRNA-1"/>
    <property type="gene ID" value="HPBE_0001265501"/>
</dbReference>
<proteinExistence type="predicted"/>
<keyword evidence="4" id="KW-1185">Reference proteome</keyword>
<organism evidence="4 5">
    <name type="scientific">Heligmosomoides polygyrus</name>
    <name type="common">Parasitic roundworm</name>
    <dbReference type="NCBI Taxonomy" id="6339"/>
    <lineage>
        <taxon>Eukaryota</taxon>
        <taxon>Metazoa</taxon>
        <taxon>Ecdysozoa</taxon>
        <taxon>Nematoda</taxon>
        <taxon>Chromadorea</taxon>
        <taxon>Rhabditida</taxon>
        <taxon>Rhabditina</taxon>
        <taxon>Rhabditomorpha</taxon>
        <taxon>Strongyloidea</taxon>
        <taxon>Heligmosomidae</taxon>
        <taxon>Heligmosomoides</taxon>
    </lineage>
</organism>
<dbReference type="EMBL" id="UZAH01027586">
    <property type="protein sequence ID" value="VDO93074.1"/>
    <property type="molecule type" value="Genomic_DNA"/>
</dbReference>
<dbReference type="GO" id="GO:0005634">
    <property type="term" value="C:nucleus"/>
    <property type="evidence" value="ECO:0007669"/>
    <property type="project" value="TreeGrafter"/>
</dbReference>
<accession>A0A3P8AA41</accession>
<name>A0A183FW72_HELPZ</name>
<feature type="domain" description="Vps72/YL1 N-terminal" evidence="2">
    <location>
        <begin position="5"/>
        <end position="87"/>
    </location>
</feature>
<dbReference type="OrthoDB" id="78296at2759"/>
<sequence length="142" mass="16149">MVKTRARRPNAGNKMLALLQSTYQEDDFYKSAYGGGFNESPVHSDVDEVDSDFDRPEEDDEPISDDENEWKEGRRKAKGYKPSRRSRTEVHTKNNAYMVTGMLGRMVAPNSVDAETQAARLKEAEETEKANVESLRKWVSSN</sequence>
<feature type="region of interest" description="Disordered" evidence="1">
    <location>
        <begin position="31"/>
        <end position="92"/>
    </location>
</feature>
<evidence type="ECO:0000313" key="5">
    <source>
        <dbReference type="WBParaSite" id="HPBE_0001265501-mRNA-1"/>
    </source>
</evidence>
<feature type="region of interest" description="Disordered" evidence="1">
    <location>
        <begin position="117"/>
        <end position="142"/>
    </location>
</feature>
<dbReference type="PANTHER" id="PTHR13275:SF4">
    <property type="entry name" value="VACUOLAR PROTEIN SORTING-ASSOCIATED PROTEIN 72 HOMOLOG"/>
    <property type="match status" value="1"/>
</dbReference>